<keyword evidence="3" id="KW-1003">Cell membrane</keyword>
<reference evidence="11" key="2">
    <citation type="submission" date="2015-03" db="EMBL/GenBank/DDBJ databases">
        <title>Genome sequence of Paenibacillus beijingensis strain DSM 24997T.</title>
        <authorList>
            <person name="Kwak Y."/>
            <person name="Shin J.-H."/>
        </authorList>
    </citation>
    <scope>NUCLEOTIDE SEQUENCE [LARGE SCALE GENOMIC DNA]</scope>
    <source>
        <strain evidence="11">DSM 24997</strain>
    </source>
</reference>
<keyword evidence="11" id="KW-1185">Reference proteome</keyword>
<keyword evidence="6 8" id="KW-1133">Transmembrane helix</keyword>
<feature type="transmembrane region" description="Helical" evidence="8">
    <location>
        <begin position="79"/>
        <end position="100"/>
    </location>
</feature>
<dbReference type="InterPro" id="IPR043429">
    <property type="entry name" value="ArtM/GltK/GlnP/TcyL/YhdX-like"/>
</dbReference>
<dbReference type="GO" id="GO:0022857">
    <property type="term" value="F:transmembrane transporter activity"/>
    <property type="evidence" value="ECO:0007669"/>
    <property type="project" value="InterPro"/>
</dbReference>
<keyword evidence="5" id="KW-0029">Amino-acid transport</keyword>
<reference evidence="10 11" key="1">
    <citation type="journal article" date="2015" name="J. Biotechnol.">
        <title>Complete genome sequence of Paenibacillus beijingensis 7188(T) (=DSM 24997(T)), a novel rhizobacterium from jujube garden soil.</title>
        <authorList>
            <person name="Kwak Y."/>
            <person name="Shin J.H."/>
        </authorList>
    </citation>
    <scope>NUCLEOTIDE SEQUENCE [LARGE SCALE GENOMIC DNA]</scope>
    <source>
        <strain evidence="10 11">DSM 24997</strain>
    </source>
</reference>
<evidence type="ECO:0000256" key="5">
    <source>
        <dbReference type="ARBA" id="ARBA00022970"/>
    </source>
</evidence>
<dbReference type="GO" id="GO:0043190">
    <property type="term" value="C:ATP-binding cassette (ABC) transporter complex"/>
    <property type="evidence" value="ECO:0007669"/>
    <property type="project" value="InterPro"/>
</dbReference>
<dbReference type="SUPFAM" id="SSF161098">
    <property type="entry name" value="MetI-like"/>
    <property type="match status" value="1"/>
</dbReference>
<feature type="transmembrane region" description="Helical" evidence="8">
    <location>
        <begin position="181"/>
        <end position="202"/>
    </location>
</feature>
<dbReference type="CDD" id="cd06261">
    <property type="entry name" value="TM_PBP2"/>
    <property type="match status" value="1"/>
</dbReference>
<dbReference type="InterPro" id="IPR035906">
    <property type="entry name" value="MetI-like_sf"/>
</dbReference>
<organism evidence="10 11">
    <name type="scientific">Paenibacillus beijingensis</name>
    <dbReference type="NCBI Taxonomy" id="1126833"/>
    <lineage>
        <taxon>Bacteria</taxon>
        <taxon>Bacillati</taxon>
        <taxon>Bacillota</taxon>
        <taxon>Bacilli</taxon>
        <taxon>Bacillales</taxon>
        <taxon>Paenibacillaceae</taxon>
        <taxon>Paenibacillus</taxon>
    </lineage>
</organism>
<protein>
    <recommendedName>
        <fullName evidence="9">ABC transmembrane type-1 domain-containing protein</fullName>
    </recommendedName>
</protein>
<keyword evidence="7 8" id="KW-0472">Membrane</keyword>
<feature type="domain" description="ABC transmembrane type-1" evidence="9">
    <location>
        <begin position="15"/>
        <end position="203"/>
    </location>
</feature>
<dbReference type="PATRIC" id="fig|1126833.4.peg.283"/>
<evidence type="ECO:0000259" key="9">
    <source>
        <dbReference type="PROSITE" id="PS50928"/>
    </source>
</evidence>
<dbReference type="Pfam" id="PF00528">
    <property type="entry name" value="BPD_transp_1"/>
    <property type="match status" value="1"/>
</dbReference>
<dbReference type="InterPro" id="IPR000515">
    <property type="entry name" value="MetI-like"/>
</dbReference>
<dbReference type="Gene3D" id="1.10.3720.10">
    <property type="entry name" value="MetI-like"/>
    <property type="match status" value="1"/>
</dbReference>
<dbReference type="PANTHER" id="PTHR30614">
    <property type="entry name" value="MEMBRANE COMPONENT OF AMINO ACID ABC TRANSPORTER"/>
    <property type="match status" value="1"/>
</dbReference>
<comment type="similarity">
    <text evidence="8">Belongs to the binding-protein-dependent transport system permease family.</text>
</comment>
<keyword evidence="4 8" id="KW-0812">Transmembrane</keyword>
<dbReference type="RefSeq" id="WP_045668935.1">
    <property type="nucleotide sequence ID" value="NZ_CP011058.1"/>
</dbReference>
<evidence type="ECO:0000313" key="11">
    <source>
        <dbReference type="Proteomes" id="UP000032633"/>
    </source>
</evidence>
<dbReference type="OrthoDB" id="9805999at2"/>
<keyword evidence="2 8" id="KW-0813">Transport</keyword>
<feature type="transmembrane region" description="Helical" evidence="8">
    <location>
        <begin position="20"/>
        <end position="41"/>
    </location>
</feature>
<evidence type="ECO:0000256" key="3">
    <source>
        <dbReference type="ARBA" id="ARBA00022475"/>
    </source>
</evidence>
<evidence type="ECO:0000256" key="1">
    <source>
        <dbReference type="ARBA" id="ARBA00004651"/>
    </source>
</evidence>
<name>A0A0D5NEB3_9BACL</name>
<gene>
    <name evidence="10" type="ORF">VN24_01255</name>
</gene>
<dbReference type="EMBL" id="CP011058">
    <property type="protein sequence ID" value="AJY73500.1"/>
    <property type="molecule type" value="Genomic_DNA"/>
</dbReference>
<evidence type="ECO:0000313" key="10">
    <source>
        <dbReference type="EMBL" id="AJY73500.1"/>
    </source>
</evidence>
<proteinExistence type="inferred from homology"/>
<evidence type="ECO:0000256" key="6">
    <source>
        <dbReference type="ARBA" id="ARBA00022989"/>
    </source>
</evidence>
<dbReference type="AlphaFoldDB" id="A0A0D5NEB3"/>
<dbReference type="GO" id="GO:0006865">
    <property type="term" value="P:amino acid transport"/>
    <property type="evidence" value="ECO:0007669"/>
    <property type="project" value="UniProtKB-KW"/>
</dbReference>
<comment type="subcellular location">
    <subcellularLocation>
        <location evidence="1 8">Cell membrane</location>
        <topology evidence="1 8">Multi-pass membrane protein</topology>
    </subcellularLocation>
</comment>
<evidence type="ECO:0000256" key="4">
    <source>
        <dbReference type="ARBA" id="ARBA00022692"/>
    </source>
</evidence>
<dbReference type="PANTHER" id="PTHR30614:SF0">
    <property type="entry name" value="L-CYSTINE TRANSPORT SYSTEM PERMEASE PROTEIN TCYL"/>
    <property type="match status" value="1"/>
</dbReference>
<feature type="transmembrane region" description="Helical" evidence="8">
    <location>
        <begin position="157"/>
        <end position="175"/>
    </location>
</feature>
<evidence type="ECO:0000256" key="7">
    <source>
        <dbReference type="ARBA" id="ARBA00023136"/>
    </source>
</evidence>
<dbReference type="HOGENOM" id="CLU_019602_1_1_9"/>
<dbReference type="NCBIfam" id="TIGR01726">
    <property type="entry name" value="HEQRo_perm_3TM"/>
    <property type="match status" value="1"/>
</dbReference>
<dbReference type="Proteomes" id="UP000032633">
    <property type="component" value="Chromosome"/>
</dbReference>
<dbReference type="PROSITE" id="PS50928">
    <property type="entry name" value="ABC_TM1"/>
    <property type="match status" value="1"/>
</dbReference>
<dbReference type="KEGG" id="pbj:VN24_01255"/>
<evidence type="ECO:0000256" key="2">
    <source>
        <dbReference type="ARBA" id="ARBA00022448"/>
    </source>
</evidence>
<dbReference type="InterPro" id="IPR010065">
    <property type="entry name" value="AA_ABC_transptr_permease_3TM"/>
</dbReference>
<dbReference type="STRING" id="1126833.VN24_01255"/>
<evidence type="ECO:0000256" key="8">
    <source>
        <dbReference type="RuleBase" id="RU363032"/>
    </source>
</evidence>
<feature type="transmembrane region" description="Helical" evidence="8">
    <location>
        <begin position="53"/>
        <end position="73"/>
    </location>
</feature>
<sequence length="215" mass="23681">MVELLPYADDFLKGFYTTVVINVLAGILSILVGFSAALIALSRFAVPRLIVRLYIEFMRGIPILILLFIIYFVGPKAGFVLNSFTTGVIGLGLYNGAYVAEIIRANLLTIPKGQAEACSALGIPKRYQFIRILLPQLLVSSIPSLTNQFIMMLKNSTVVSIITVGDLLAIAKMVVSESFSYIAPFFIISIVYWVLAYLLSLVGNRLENRLSAHLK</sequence>
<accession>A0A0D5NEB3</accession>